<dbReference type="PANTHER" id="PTHR32322">
    <property type="entry name" value="INNER MEMBRANE TRANSPORTER"/>
    <property type="match status" value="1"/>
</dbReference>
<keyword evidence="5 6" id="KW-0472">Membrane</keyword>
<comment type="caution">
    <text evidence="8">The sequence shown here is derived from an EMBL/GenBank/DDBJ whole genome shotgun (WGS) entry which is preliminary data.</text>
</comment>
<feature type="domain" description="EamA" evidence="7">
    <location>
        <begin position="154"/>
        <end position="289"/>
    </location>
</feature>
<feature type="domain" description="EamA" evidence="7">
    <location>
        <begin position="11"/>
        <end position="140"/>
    </location>
</feature>
<keyword evidence="2" id="KW-1003">Cell membrane</keyword>
<dbReference type="AlphaFoldDB" id="A0A7X6DRW4"/>
<evidence type="ECO:0000256" key="5">
    <source>
        <dbReference type="ARBA" id="ARBA00023136"/>
    </source>
</evidence>
<dbReference type="InterPro" id="IPR000620">
    <property type="entry name" value="EamA_dom"/>
</dbReference>
<feature type="transmembrane region" description="Helical" evidence="6">
    <location>
        <begin position="153"/>
        <end position="173"/>
    </location>
</feature>
<evidence type="ECO:0000256" key="2">
    <source>
        <dbReference type="ARBA" id="ARBA00022475"/>
    </source>
</evidence>
<evidence type="ECO:0000256" key="1">
    <source>
        <dbReference type="ARBA" id="ARBA00004651"/>
    </source>
</evidence>
<comment type="subcellular location">
    <subcellularLocation>
        <location evidence="1">Cell membrane</location>
        <topology evidence="1">Multi-pass membrane protein</topology>
    </subcellularLocation>
</comment>
<feature type="transmembrane region" description="Helical" evidence="6">
    <location>
        <begin position="36"/>
        <end position="56"/>
    </location>
</feature>
<evidence type="ECO:0000313" key="9">
    <source>
        <dbReference type="Proteomes" id="UP000534783"/>
    </source>
</evidence>
<dbReference type="InterPro" id="IPR037185">
    <property type="entry name" value="EmrE-like"/>
</dbReference>
<feature type="transmembrane region" description="Helical" evidence="6">
    <location>
        <begin position="185"/>
        <end position="204"/>
    </location>
</feature>
<proteinExistence type="predicted"/>
<feature type="transmembrane region" description="Helical" evidence="6">
    <location>
        <begin position="68"/>
        <end position="88"/>
    </location>
</feature>
<sequence length="298" mass="32539">MNPIEARLVPYLVLINLLWGGNVVSIKLGAGEISPLTMATLRFLIGGSVILLYAAFRKIGLGLARKEVFLHLMNGLLFAVQIALFYLGTFRTSASHASVLINTHLFFVAVLAHFFILHDRLSVRKISGLALAFLGAVVLFRDRPERAMETVSLLGNSFVLISAFVLAVKIIYIKRLIERIDPVKVVFWEMAIGVPLLGLIAFFFGETLPDRASARLMGAMLYQGIVVGAFCFVASTVLLKRYAASSIASFSVLVPFFGVTLSHLFLGDPLTPHLTIGGGMIILGIGIVNIRWPMIPPE</sequence>
<dbReference type="RefSeq" id="WP_168061739.1">
    <property type="nucleotide sequence ID" value="NZ_VTOW01000003.1"/>
</dbReference>
<keyword evidence="4 6" id="KW-1133">Transmembrane helix</keyword>
<name>A0A7X6DRW4_9BACT</name>
<dbReference type="Pfam" id="PF00892">
    <property type="entry name" value="EamA"/>
    <property type="match status" value="2"/>
</dbReference>
<dbReference type="Proteomes" id="UP000534783">
    <property type="component" value="Unassembled WGS sequence"/>
</dbReference>
<accession>A0A7X6DRW4</accession>
<evidence type="ECO:0000313" key="8">
    <source>
        <dbReference type="EMBL" id="NKE72252.1"/>
    </source>
</evidence>
<dbReference type="EMBL" id="VTOW01000003">
    <property type="protein sequence ID" value="NKE72252.1"/>
    <property type="molecule type" value="Genomic_DNA"/>
</dbReference>
<evidence type="ECO:0000259" key="7">
    <source>
        <dbReference type="Pfam" id="PF00892"/>
    </source>
</evidence>
<keyword evidence="3 6" id="KW-0812">Transmembrane</keyword>
<dbReference type="PANTHER" id="PTHR32322:SF18">
    <property type="entry name" value="S-ADENOSYLMETHIONINE_S-ADENOSYLHOMOCYSTEINE TRANSPORTER"/>
    <property type="match status" value="1"/>
</dbReference>
<feature type="transmembrane region" description="Helical" evidence="6">
    <location>
        <begin position="94"/>
        <end position="116"/>
    </location>
</feature>
<organism evidence="8 9">
    <name type="scientific">Candidatus Manganitrophus noduliformans</name>
    <dbReference type="NCBI Taxonomy" id="2606439"/>
    <lineage>
        <taxon>Bacteria</taxon>
        <taxon>Pseudomonadati</taxon>
        <taxon>Nitrospirota</taxon>
        <taxon>Nitrospiria</taxon>
        <taxon>Candidatus Troglogloeales</taxon>
        <taxon>Candidatus Manganitrophaceae</taxon>
        <taxon>Candidatus Manganitrophus</taxon>
    </lineage>
</organism>
<gene>
    <name evidence="8" type="ORF">MNODULE_15995</name>
</gene>
<dbReference type="SUPFAM" id="SSF103481">
    <property type="entry name" value="Multidrug resistance efflux transporter EmrE"/>
    <property type="match status" value="2"/>
</dbReference>
<feature type="transmembrane region" description="Helical" evidence="6">
    <location>
        <begin position="216"/>
        <end position="239"/>
    </location>
</feature>
<reference evidence="8 9" key="1">
    <citation type="journal article" date="2020" name="Nature">
        <title>Bacterial chemolithoautotrophy via manganese oxidation.</title>
        <authorList>
            <person name="Yu H."/>
            <person name="Leadbetter J.R."/>
        </authorList>
    </citation>
    <scope>NUCLEOTIDE SEQUENCE [LARGE SCALE GENOMIC DNA]</scope>
    <source>
        <strain evidence="8 9">Mn-1</strain>
    </source>
</reference>
<evidence type="ECO:0000256" key="4">
    <source>
        <dbReference type="ARBA" id="ARBA00022989"/>
    </source>
</evidence>
<feature type="transmembrane region" description="Helical" evidence="6">
    <location>
        <begin position="12"/>
        <end position="30"/>
    </location>
</feature>
<feature type="transmembrane region" description="Helical" evidence="6">
    <location>
        <begin position="123"/>
        <end position="141"/>
    </location>
</feature>
<feature type="transmembrane region" description="Helical" evidence="6">
    <location>
        <begin position="246"/>
        <end position="266"/>
    </location>
</feature>
<dbReference type="InterPro" id="IPR050638">
    <property type="entry name" value="AA-Vitamin_Transporters"/>
</dbReference>
<feature type="transmembrane region" description="Helical" evidence="6">
    <location>
        <begin position="272"/>
        <end position="292"/>
    </location>
</feature>
<dbReference type="GO" id="GO:0005886">
    <property type="term" value="C:plasma membrane"/>
    <property type="evidence" value="ECO:0007669"/>
    <property type="project" value="UniProtKB-SubCell"/>
</dbReference>
<protein>
    <submittedName>
        <fullName evidence="8">DMT family transporter</fullName>
    </submittedName>
</protein>
<keyword evidence="9" id="KW-1185">Reference proteome</keyword>
<evidence type="ECO:0000256" key="3">
    <source>
        <dbReference type="ARBA" id="ARBA00022692"/>
    </source>
</evidence>
<evidence type="ECO:0000256" key="6">
    <source>
        <dbReference type="SAM" id="Phobius"/>
    </source>
</evidence>